<feature type="region of interest" description="Disordered" evidence="1">
    <location>
        <begin position="1"/>
        <end position="23"/>
    </location>
</feature>
<keyword evidence="2" id="KW-0812">Transmembrane</keyword>
<sequence>MTVTVSNGRSGETYTAGPHDEHPRLSRAVRASLLLAALIASFVTAGSYGHALGAPGPGDAEDRTAAWAHRQHVDPVVSLLESWVTARHHPDDS</sequence>
<keyword evidence="4" id="KW-1185">Reference proteome</keyword>
<keyword evidence="2" id="KW-0472">Membrane</keyword>
<evidence type="ECO:0000256" key="1">
    <source>
        <dbReference type="SAM" id="MobiDB-lite"/>
    </source>
</evidence>
<dbReference type="AlphaFoldDB" id="A0A3G8JMG1"/>
<evidence type="ECO:0000256" key="2">
    <source>
        <dbReference type="SAM" id="Phobius"/>
    </source>
</evidence>
<evidence type="ECO:0000313" key="3">
    <source>
        <dbReference type="EMBL" id="AZG46264.1"/>
    </source>
</evidence>
<keyword evidence="2" id="KW-1133">Transmembrane helix</keyword>
<organism evidence="3 4">
    <name type="scientific">Gordonia insulae</name>
    <dbReference type="NCBI Taxonomy" id="2420509"/>
    <lineage>
        <taxon>Bacteria</taxon>
        <taxon>Bacillati</taxon>
        <taxon>Actinomycetota</taxon>
        <taxon>Actinomycetes</taxon>
        <taxon>Mycobacteriales</taxon>
        <taxon>Gordoniaceae</taxon>
        <taxon>Gordonia</taxon>
    </lineage>
</organism>
<feature type="compositionally biased region" description="Polar residues" evidence="1">
    <location>
        <begin position="1"/>
        <end position="13"/>
    </location>
</feature>
<evidence type="ECO:0000313" key="4">
    <source>
        <dbReference type="Proteomes" id="UP000271469"/>
    </source>
</evidence>
<gene>
    <name evidence="3" type="ORF">D7316_02865</name>
</gene>
<name>A0A3G8JMG1_9ACTN</name>
<dbReference type="EMBL" id="CP033972">
    <property type="protein sequence ID" value="AZG46264.1"/>
    <property type="molecule type" value="Genomic_DNA"/>
</dbReference>
<accession>A0A3G8JMG1</accession>
<dbReference type="KEGG" id="gom:D7316_02865"/>
<feature type="transmembrane region" description="Helical" evidence="2">
    <location>
        <begin position="33"/>
        <end position="51"/>
    </location>
</feature>
<reference evidence="3 4" key="1">
    <citation type="submission" date="2018-11" db="EMBL/GenBank/DDBJ databases">
        <title>Gordonia insulae sp. nov., isolated from an island soil.</title>
        <authorList>
            <person name="Kim Y.S."/>
            <person name="Kim S.B."/>
        </authorList>
    </citation>
    <scope>NUCLEOTIDE SEQUENCE [LARGE SCALE GENOMIC DNA]</scope>
    <source>
        <strain evidence="3 4">MMS17-SY073</strain>
    </source>
</reference>
<dbReference type="Proteomes" id="UP000271469">
    <property type="component" value="Chromosome"/>
</dbReference>
<proteinExistence type="predicted"/>
<protein>
    <submittedName>
        <fullName evidence="3">Uncharacterized protein</fullName>
    </submittedName>
</protein>